<protein>
    <recommendedName>
        <fullName evidence="3">RNase III domain-containing protein</fullName>
    </recommendedName>
</protein>
<proteinExistence type="predicted"/>
<dbReference type="OrthoDB" id="2392202at2759"/>
<comment type="caution">
    <text evidence="1">The sequence shown here is derived from an EMBL/GenBank/DDBJ whole genome shotgun (WGS) entry which is preliminary data.</text>
</comment>
<reference evidence="1 2" key="1">
    <citation type="journal article" date="2015" name="Sci. Rep.">
        <title>Chromosome-level genome map provides insights into diverse defense mechanisms in the medicinal fungus Ganoderma sinense.</title>
        <authorList>
            <person name="Zhu Y."/>
            <person name="Xu J."/>
            <person name="Sun C."/>
            <person name="Zhou S."/>
            <person name="Xu H."/>
            <person name="Nelson D.R."/>
            <person name="Qian J."/>
            <person name="Song J."/>
            <person name="Luo H."/>
            <person name="Xiang L."/>
            <person name="Li Y."/>
            <person name="Xu Z."/>
            <person name="Ji A."/>
            <person name="Wang L."/>
            <person name="Lu S."/>
            <person name="Hayward A."/>
            <person name="Sun W."/>
            <person name="Li X."/>
            <person name="Schwartz D.C."/>
            <person name="Wang Y."/>
            <person name="Chen S."/>
        </authorList>
    </citation>
    <scope>NUCLEOTIDE SEQUENCE [LARGE SCALE GENOMIC DNA]</scope>
    <source>
        <strain evidence="1 2">ZZ0214-1</strain>
    </source>
</reference>
<accession>A0A2G8RPX9</accession>
<gene>
    <name evidence="1" type="ORF">GSI_14709</name>
</gene>
<evidence type="ECO:0000313" key="2">
    <source>
        <dbReference type="Proteomes" id="UP000230002"/>
    </source>
</evidence>
<dbReference type="GO" id="GO:0006396">
    <property type="term" value="P:RNA processing"/>
    <property type="evidence" value="ECO:0007669"/>
    <property type="project" value="InterPro"/>
</dbReference>
<evidence type="ECO:0008006" key="3">
    <source>
        <dbReference type="Google" id="ProtNLM"/>
    </source>
</evidence>
<dbReference type="Proteomes" id="UP000230002">
    <property type="component" value="Unassembled WGS sequence"/>
</dbReference>
<name>A0A2G8RPX9_9APHY</name>
<dbReference type="Gene3D" id="1.10.1520.10">
    <property type="entry name" value="Ribonuclease III domain"/>
    <property type="match status" value="1"/>
</dbReference>
<dbReference type="AlphaFoldDB" id="A0A2G8RPX9"/>
<dbReference type="EMBL" id="AYKW01000068">
    <property type="protein sequence ID" value="PIL23398.1"/>
    <property type="molecule type" value="Genomic_DNA"/>
</dbReference>
<dbReference type="STRING" id="1077348.A0A2G8RPX9"/>
<keyword evidence="2" id="KW-1185">Reference proteome</keyword>
<evidence type="ECO:0000313" key="1">
    <source>
        <dbReference type="EMBL" id="PIL23398.1"/>
    </source>
</evidence>
<dbReference type="InterPro" id="IPR036389">
    <property type="entry name" value="RNase_III_sf"/>
</dbReference>
<organism evidence="1 2">
    <name type="scientific">Ganoderma sinense ZZ0214-1</name>
    <dbReference type="NCBI Taxonomy" id="1077348"/>
    <lineage>
        <taxon>Eukaryota</taxon>
        <taxon>Fungi</taxon>
        <taxon>Dikarya</taxon>
        <taxon>Basidiomycota</taxon>
        <taxon>Agaricomycotina</taxon>
        <taxon>Agaricomycetes</taxon>
        <taxon>Polyporales</taxon>
        <taxon>Polyporaceae</taxon>
        <taxon>Ganoderma</taxon>
    </lineage>
</organism>
<dbReference type="SUPFAM" id="SSF69065">
    <property type="entry name" value="RNase III domain-like"/>
    <property type="match status" value="1"/>
</dbReference>
<dbReference type="GO" id="GO:0004525">
    <property type="term" value="F:ribonuclease III activity"/>
    <property type="evidence" value="ECO:0007669"/>
    <property type="project" value="InterPro"/>
</dbReference>
<sequence length="133" mass="14782">MLEIFVHRSLRFPGAPLNTQSAYGDADRLAAIGSKVLEATYASVLFNQRPYLSATDLRTEFTKLGEHVERWVAGYHWKEKVRRGQNVNMDAPEESRNLMNAYVGAVFVASGFPTVSSWIATLVGYSAALQRNG</sequence>